<evidence type="ECO:0000256" key="1">
    <source>
        <dbReference type="SAM" id="Phobius"/>
    </source>
</evidence>
<dbReference type="InterPro" id="IPR011856">
    <property type="entry name" value="tRNA_endonuc-like_dom_sf"/>
</dbReference>
<dbReference type="PANTHER" id="PTHR30015:SF7">
    <property type="entry name" value="TYPE IV METHYL-DIRECTED RESTRICTION ENZYME ECOKMRR"/>
    <property type="match status" value="1"/>
</dbReference>
<dbReference type="GO" id="GO:0003677">
    <property type="term" value="F:DNA binding"/>
    <property type="evidence" value="ECO:0007669"/>
    <property type="project" value="InterPro"/>
</dbReference>
<dbReference type="GO" id="GO:0009307">
    <property type="term" value="P:DNA restriction-modification system"/>
    <property type="evidence" value="ECO:0007669"/>
    <property type="project" value="InterPro"/>
</dbReference>
<feature type="transmembrane region" description="Helical" evidence="1">
    <location>
        <begin position="38"/>
        <end position="55"/>
    </location>
</feature>
<evidence type="ECO:0000313" key="4">
    <source>
        <dbReference type="Proteomes" id="UP000559117"/>
    </source>
</evidence>
<dbReference type="Gene3D" id="3.40.1350.10">
    <property type="match status" value="1"/>
</dbReference>
<dbReference type="InterPro" id="IPR007560">
    <property type="entry name" value="Restrct_endonuc_IV_Mrr"/>
</dbReference>
<dbReference type="InterPro" id="IPR011335">
    <property type="entry name" value="Restrct_endonuc-II-like"/>
</dbReference>
<protein>
    <recommendedName>
        <fullName evidence="2">Restriction endonuclease type IV Mrr domain-containing protein</fullName>
    </recommendedName>
</protein>
<dbReference type="EMBL" id="JACHFH010000084">
    <property type="protein sequence ID" value="MBB5337659.1"/>
    <property type="molecule type" value="Genomic_DNA"/>
</dbReference>
<keyword evidence="1" id="KW-0472">Membrane</keyword>
<evidence type="ECO:0000259" key="2">
    <source>
        <dbReference type="Pfam" id="PF04471"/>
    </source>
</evidence>
<evidence type="ECO:0000313" key="3">
    <source>
        <dbReference type="EMBL" id="MBB5337659.1"/>
    </source>
</evidence>
<dbReference type="GO" id="GO:0015666">
    <property type="term" value="F:restriction endodeoxyribonuclease activity"/>
    <property type="evidence" value="ECO:0007669"/>
    <property type="project" value="TreeGrafter"/>
</dbReference>
<dbReference type="RefSeq" id="WP_183863630.1">
    <property type="nucleotide sequence ID" value="NZ_JACHFH010000084.1"/>
</dbReference>
<dbReference type="SUPFAM" id="SSF52980">
    <property type="entry name" value="Restriction endonuclease-like"/>
    <property type="match status" value="1"/>
</dbReference>
<dbReference type="Proteomes" id="UP000559117">
    <property type="component" value="Unassembled WGS sequence"/>
</dbReference>
<keyword evidence="1" id="KW-1133">Transmembrane helix</keyword>
<organism evidence="3 4">
    <name type="scientific">Pectinatus brassicae</name>
    <dbReference type="NCBI Taxonomy" id="862415"/>
    <lineage>
        <taxon>Bacteria</taxon>
        <taxon>Bacillati</taxon>
        <taxon>Bacillota</taxon>
        <taxon>Negativicutes</taxon>
        <taxon>Selenomonadales</taxon>
        <taxon>Selenomonadaceae</taxon>
        <taxon>Pectinatus</taxon>
    </lineage>
</organism>
<reference evidence="3 4" key="1">
    <citation type="submission" date="2020-08" db="EMBL/GenBank/DDBJ databases">
        <title>Genomic Encyclopedia of Type Strains, Phase IV (KMG-IV): sequencing the most valuable type-strain genomes for metagenomic binning, comparative biology and taxonomic classification.</title>
        <authorList>
            <person name="Goeker M."/>
        </authorList>
    </citation>
    <scope>NUCLEOTIDE SEQUENCE [LARGE SCALE GENOMIC DNA]</scope>
    <source>
        <strain evidence="3 4">DSM 24661</strain>
    </source>
</reference>
<name>A0A840UKW9_9FIRM</name>
<dbReference type="InterPro" id="IPR052906">
    <property type="entry name" value="Type_IV_Methyl-Rstrct_Enzyme"/>
</dbReference>
<comment type="caution">
    <text evidence="3">The sequence shown here is derived from an EMBL/GenBank/DDBJ whole genome shotgun (WGS) entry which is preliminary data.</text>
</comment>
<sequence>MKLGCGLLLIIWVISIIVQAIAAIKDALFNSLGDFGTTFLLTLIVICLLATAIIFRKEIWNIFTKSNSDDGNGNGDNDGSNGEVVYKTYPKDSREYIWSLSPRDFEEYIANMFRGLGYSVMLTPETNDGGKDIIIRKNHVTTYVECKHWNSDASIGRPELQKLAGAAALDSITNVIFISTCDFAQTTLKAANASEMMHVELWGLGKILRYAKNNPYIVGE</sequence>
<dbReference type="AlphaFoldDB" id="A0A840UKW9"/>
<accession>A0A840UKW9</accession>
<dbReference type="Pfam" id="PF04471">
    <property type="entry name" value="Mrr_cat"/>
    <property type="match status" value="1"/>
</dbReference>
<dbReference type="PANTHER" id="PTHR30015">
    <property type="entry name" value="MRR RESTRICTION SYSTEM PROTEIN"/>
    <property type="match status" value="1"/>
</dbReference>
<gene>
    <name evidence="3" type="ORF">HNR32_002822</name>
</gene>
<feature type="domain" description="Restriction endonuclease type IV Mrr" evidence="2">
    <location>
        <begin position="99"/>
        <end position="205"/>
    </location>
</feature>
<proteinExistence type="predicted"/>
<keyword evidence="4" id="KW-1185">Reference proteome</keyword>
<keyword evidence="1" id="KW-0812">Transmembrane</keyword>